<dbReference type="PANTHER" id="PTHR43133:SF8">
    <property type="entry name" value="RNA POLYMERASE SIGMA FACTOR HI_1459-RELATED"/>
    <property type="match status" value="1"/>
</dbReference>
<evidence type="ECO:0000259" key="7">
    <source>
        <dbReference type="Pfam" id="PF08281"/>
    </source>
</evidence>
<evidence type="ECO:0000313" key="8">
    <source>
        <dbReference type="EMBL" id="MBC8576473.1"/>
    </source>
</evidence>
<evidence type="ECO:0000313" key="9">
    <source>
        <dbReference type="Proteomes" id="UP000658131"/>
    </source>
</evidence>
<reference evidence="8 9" key="1">
    <citation type="submission" date="2020-08" db="EMBL/GenBank/DDBJ databases">
        <title>Genome public.</title>
        <authorList>
            <person name="Liu C."/>
            <person name="Sun Q."/>
        </authorList>
    </citation>
    <scope>NUCLEOTIDE SEQUENCE [LARGE SCALE GENOMIC DNA]</scope>
    <source>
        <strain evidence="8 9">BX1</strain>
    </source>
</reference>
<dbReference type="Gene3D" id="1.10.10.10">
    <property type="entry name" value="Winged helix-like DNA-binding domain superfamily/Winged helix DNA-binding domain"/>
    <property type="match status" value="1"/>
</dbReference>
<dbReference type="InterPro" id="IPR039425">
    <property type="entry name" value="RNA_pol_sigma-70-like"/>
</dbReference>
<dbReference type="Pfam" id="PF04542">
    <property type="entry name" value="Sigma70_r2"/>
    <property type="match status" value="1"/>
</dbReference>
<dbReference type="EMBL" id="JACRTB010000011">
    <property type="protein sequence ID" value="MBC8576473.1"/>
    <property type="molecule type" value="Genomic_DNA"/>
</dbReference>
<gene>
    <name evidence="8" type="ORF">H8717_08650</name>
</gene>
<keyword evidence="4" id="KW-0238">DNA-binding</keyword>
<protein>
    <submittedName>
        <fullName evidence="8">Sigma-70 family RNA polymerase sigma factor</fullName>
    </submittedName>
</protein>
<evidence type="ECO:0000256" key="3">
    <source>
        <dbReference type="ARBA" id="ARBA00023082"/>
    </source>
</evidence>
<organism evidence="8 9">
    <name type="scientific">Yanshouia hominis</name>
    <dbReference type="NCBI Taxonomy" id="2763673"/>
    <lineage>
        <taxon>Bacteria</taxon>
        <taxon>Bacillati</taxon>
        <taxon>Bacillota</taxon>
        <taxon>Clostridia</taxon>
        <taxon>Eubacteriales</taxon>
        <taxon>Oscillospiraceae</taxon>
        <taxon>Yanshouia</taxon>
    </lineage>
</organism>
<name>A0ABR7NJ97_9FIRM</name>
<dbReference type="Pfam" id="PF08281">
    <property type="entry name" value="Sigma70_r4_2"/>
    <property type="match status" value="1"/>
</dbReference>
<sequence length="163" mass="19115">MKQDALEESYRAYRQDLYLYALSLCRDPVLADELTAETFYRALLSLEADASSVRCWLLRVCKNLFYDLLRRRKRAGDRTVPEEYPDPAPGVLEQLIRDERRRLLYREILLLSPGDRELLLLFYFERCPVAEISRLTGKSPGAVKTGLTRARSRLKKRLEEDWA</sequence>
<evidence type="ECO:0000256" key="1">
    <source>
        <dbReference type="ARBA" id="ARBA00010641"/>
    </source>
</evidence>
<proteinExistence type="inferred from homology"/>
<feature type="domain" description="RNA polymerase sigma-70 region 2" evidence="6">
    <location>
        <begin position="10"/>
        <end position="74"/>
    </location>
</feature>
<evidence type="ECO:0000256" key="4">
    <source>
        <dbReference type="ARBA" id="ARBA00023125"/>
    </source>
</evidence>
<dbReference type="SUPFAM" id="SSF88946">
    <property type="entry name" value="Sigma2 domain of RNA polymerase sigma factors"/>
    <property type="match status" value="1"/>
</dbReference>
<keyword evidence="5" id="KW-0804">Transcription</keyword>
<dbReference type="SUPFAM" id="SSF88659">
    <property type="entry name" value="Sigma3 and sigma4 domains of RNA polymerase sigma factors"/>
    <property type="match status" value="1"/>
</dbReference>
<comment type="similarity">
    <text evidence="1">Belongs to the sigma-70 factor family. ECF subfamily.</text>
</comment>
<feature type="domain" description="RNA polymerase sigma factor 70 region 4 type 2" evidence="7">
    <location>
        <begin position="102"/>
        <end position="154"/>
    </location>
</feature>
<dbReference type="PANTHER" id="PTHR43133">
    <property type="entry name" value="RNA POLYMERASE ECF-TYPE SIGMA FACTO"/>
    <property type="match status" value="1"/>
</dbReference>
<accession>A0ABR7NJ97</accession>
<dbReference type="Gene3D" id="1.10.1740.10">
    <property type="match status" value="1"/>
</dbReference>
<dbReference type="NCBIfam" id="TIGR02937">
    <property type="entry name" value="sigma70-ECF"/>
    <property type="match status" value="1"/>
</dbReference>
<dbReference type="InterPro" id="IPR013324">
    <property type="entry name" value="RNA_pol_sigma_r3/r4-like"/>
</dbReference>
<keyword evidence="3" id="KW-0731">Sigma factor</keyword>
<dbReference type="InterPro" id="IPR013325">
    <property type="entry name" value="RNA_pol_sigma_r2"/>
</dbReference>
<keyword evidence="9" id="KW-1185">Reference proteome</keyword>
<evidence type="ECO:0000256" key="5">
    <source>
        <dbReference type="ARBA" id="ARBA00023163"/>
    </source>
</evidence>
<evidence type="ECO:0000256" key="2">
    <source>
        <dbReference type="ARBA" id="ARBA00023015"/>
    </source>
</evidence>
<dbReference type="RefSeq" id="WP_262399995.1">
    <property type="nucleotide sequence ID" value="NZ_JACRTB010000011.1"/>
</dbReference>
<keyword evidence="2" id="KW-0805">Transcription regulation</keyword>
<evidence type="ECO:0000259" key="6">
    <source>
        <dbReference type="Pfam" id="PF04542"/>
    </source>
</evidence>
<dbReference type="Proteomes" id="UP000658131">
    <property type="component" value="Unassembled WGS sequence"/>
</dbReference>
<dbReference type="InterPro" id="IPR014284">
    <property type="entry name" value="RNA_pol_sigma-70_dom"/>
</dbReference>
<comment type="caution">
    <text evidence="8">The sequence shown here is derived from an EMBL/GenBank/DDBJ whole genome shotgun (WGS) entry which is preliminary data.</text>
</comment>
<dbReference type="InterPro" id="IPR036388">
    <property type="entry name" value="WH-like_DNA-bd_sf"/>
</dbReference>
<dbReference type="InterPro" id="IPR007627">
    <property type="entry name" value="RNA_pol_sigma70_r2"/>
</dbReference>
<dbReference type="InterPro" id="IPR013249">
    <property type="entry name" value="RNA_pol_sigma70_r4_t2"/>
</dbReference>